<evidence type="ECO:0000313" key="11">
    <source>
        <dbReference type="Proteomes" id="UP000177838"/>
    </source>
</evidence>
<feature type="binding site" evidence="9">
    <location>
        <position position="137"/>
    </location>
    <ligand>
        <name>Mg(2+)</name>
        <dbReference type="ChEBI" id="CHEBI:18420"/>
    </ligand>
</feature>
<evidence type="ECO:0000256" key="8">
    <source>
        <dbReference type="PIRSR" id="PIRSR004682-1"/>
    </source>
</evidence>
<organism evidence="10 11">
    <name type="scientific">Candidatus Vogelbacteria bacterium RIFOXYD1_FULL_46_19</name>
    <dbReference type="NCBI Taxonomy" id="1802439"/>
    <lineage>
        <taxon>Bacteria</taxon>
        <taxon>Candidatus Vogeliibacteriota</taxon>
    </lineage>
</organism>
<keyword evidence="5 7" id="KW-0119">Carbohydrate metabolism</keyword>
<feature type="active site" description="Proton donor" evidence="8">
    <location>
        <position position="13"/>
    </location>
</feature>
<evidence type="ECO:0000256" key="9">
    <source>
        <dbReference type="PIRSR" id="PIRSR004682-4"/>
    </source>
</evidence>
<feature type="binding site" evidence="9">
    <location>
        <position position="97"/>
    </location>
    <ligand>
        <name>Zn(2+)</name>
        <dbReference type="ChEBI" id="CHEBI:29105"/>
    </ligand>
</feature>
<feature type="binding site" evidence="9">
    <location>
        <position position="106"/>
    </location>
    <ligand>
        <name>Zn(2+)</name>
        <dbReference type="ChEBI" id="CHEBI:29105"/>
    </ligand>
</feature>
<reference evidence="10 11" key="1">
    <citation type="journal article" date="2016" name="Nat. Commun.">
        <title>Thousands of microbial genomes shed light on interconnected biogeochemical processes in an aquifer system.</title>
        <authorList>
            <person name="Anantharaman K."/>
            <person name="Brown C.T."/>
            <person name="Hug L.A."/>
            <person name="Sharon I."/>
            <person name="Castelle C.J."/>
            <person name="Probst A.J."/>
            <person name="Thomas B.C."/>
            <person name="Singh A."/>
            <person name="Wilkins M.J."/>
            <person name="Karaoz U."/>
            <person name="Brodie E.L."/>
            <person name="Williams K.H."/>
            <person name="Hubbard S.S."/>
            <person name="Banfield J.F."/>
        </authorList>
    </citation>
    <scope>NUCLEOTIDE SEQUENCE [LARGE SCALE GENOMIC DNA]</scope>
</reference>
<comment type="similarity">
    <text evidence="7">Belongs to the gmhB family.</text>
</comment>
<dbReference type="InterPro" id="IPR004446">
    <property type="entry name" value="Heptose_bisP_phosphatase"/>
</dbReference>
<feature type="binding site" evidence="9">
    <location>
        <position position="108"/>
    </location>
    <ligand>
        <name>Zn(2+)</name>
        <dbReference type="ChEBI" id="CHEBI:29105"/>
    </ligand>
</feature>
<evidence type="ECO:0000256" key="7">
    <source>
        <dbReference type="PIRNR" id="PIRNR004682"/>
    </source>
</evidence>
<evidence type="ECO:0000256" key="3">
    <source>
        <dbReference type="ARBA" id="ARBA00022723"/>
    </source>
</evidence>
<keyword evidence="2 7" id="KW-0963">Cytoplasm</keyword>
<gene>
    <name evidence="10" type="ORF">A2589_02260</name>
</gene>
<evidence type="ECO:0000256" key="4">
    <source>
        <dbReference type="ARBA" id="ARBA00022801"/>
    </source>
</evidence>
<dbReference type="InterPro" id="IPR006543">
    <property type="entry name" value="Histidinol-phos"/>
</dbReference>
<feature type="binding site" evidence="9">
    <location>
        <position position="15"/>
    </location>
    <ligand>
        <name>Mg(2+)</name>
        <dbReference type="ChEBI" id="CHEBI:18420"/>
    </ligand>
</feature>
<comment type="cofactor">
    <cofactor evidence="9">
        <name>Zn(2+)</name>
        <dbReference type="ChEBI" id="CHEBI:29105"/>
    </cofactor>
</comment>
<feature type="active site" description="Proton donor" evidence="8">
    <location>
        <position position="15"/>
    </location>
</feature>
<name>A0A1G2QGW3_9BACT</name>
<comment type="cofactor">
    <cofactor evidence="9">
        <name>Mg(2+)</name>
        <dbReference type="ChEBI" id="CHEBI:18420"/>
    </cofactor>
</comment>
<keyword evidence="3 9" id="KW-0479">Metal-binding</keyword>
<keyword evidence="9" id="KW-0460">Magnesium</keyword>
<protein>
    <recommendedName>
        <fullName evidence="6 7">D,D-heptose 1,7-bisphosphate phosphatase</fullName>
        <ecNumber evidence="7">3.1.3.-</ecNumber>
    </recommendedName>
</protein>
<sequence>MISTKTQQVVFLDRDGILVDVVFDGGRLVTCRNIKEVSILNGVKEALVGFKKAGYILLVVTNQPNIARGEMTKDDTEKIHNHLKYNLGLPIDNFYYCPHDDGEAECDCKKPKLGMATRLAKEDFPDINFSKSYMIGDRSGDMEFGRQLGCSTILISTAATTWGGAVKPQADYEVSNLSEALSIILNRLNI</sequence>
<evidence type="ECO:0000256" key="1">
    <source>
        <dbReference type="ARBA" id="ARBA00004496"/>
    </source>
</evidence>
<feature type="binding site" evidence="9">
    <location>
        <position position="13"/>
    </location>
    <ligand>
        <name>Mg(2+)</name>
        <dbReference type="ChEBI" id="CHEBI:18420"/>
    </ligand>
</feature>
<keyword evidence="9" id="KW-0862">Zinc</keyword>
<evidence type="ECO:0000256" key="6">
    <source>
        <dbReference type="ARBA" id="ARBA00031828"/>
    </source>
</evidence>
<dbReference type="GO" id="GO:0005737">
    <property type="term" value="C:cytoplasm"/>
    <property type="evidence" value="ECO:0007669"/>
    <property type="project" value="UniProtKB-SubCell"/>
</dbReference>
<dbReference type="NCBIfam" id="TIGR01662">
    <property type="entry name" value="HAD-SF-IIIA"/>
    <property type="match status" value="1"/>
</dbReference>
<dbReference type="InterPro" id="IPR006549">
    <property type="entry name" value="HAD-SF_hydro_IIIA"/>
</dbReference>
<dbReference type="GO" id="GO:0016791">
    <property type="term" value="F:phosphatase activity"/>
    <property type="evidence" value="ECO:0007669"/>
    <property type="project" value="InterPro"/>
</dbReference>
<dbReference type="EMBL" id="MHTK01000006">
    <property type="protein sequence ID" value="OHA59658.1"/>
    <property type="molecule type" value="Genomic_DNA"/>
</dbReference>
<dbReference type="AlphaFoldDB" id="A0A1G2QGW3"/>
<proteinExistence type="inferred from homology"/>
<dbReference type="SUPFAM" id="SSF56784">
    <property type="entry name" value="HAD-like"/>
    <property type="match status" value="1"/>
</dbReference>
<comment type="subcellular location">
    <subcellularLocation>
        <location evidence="1 7">Cytoplasm</location>
    </subcellularLocation>
</comment>
<dbReference type="GO" id="GO:0005975">
    <property type="term" value="P:carbohydrate metabolic process"/>
    <property type="evidence" value="ECO:0007669"/>
    <property type="project" value="InterPro"/>
</dbReference>
<dbReference type="GO" id="GO:0046872">
    <property type="term" value="F:metal ion binding"/>
    <property type="evidence" value="ECO:0007669"/>
    <property type="project" value="UniProtKB-KW"/>
</dbReference>
<evidence type="ECO:0000256" key="2">
    <source>
        <dbReference type="ARBA" id="ARBA00022490"/>
    </source>
</evidence>
<evidence type="ECO:0000256" key="5">
    <source>
        <dbReference type="ARBA" id="ARBA00023277"/>
    </source>
</evidence>
<keyword evidence="4 7" id="KW-0378">Hydrolase</keyword>
<dbReference type="EC" id="3.1.3.-" evidence="7"/>
<dbReference type="STRING" id="1802439.A2589_02260"/>
<evidence type="ECO:0000313" key="10">
    <source>
        <dbReference type="EMBL" id="OHA59658.1"/>
    </source>
</evidence>
<dbReference type="InterPro" id="IPR023214">
    <property type="entry name" value="HAD_sf"/>
</dbReference>
<dbReference type="PANTHER" id="PTHR42891">
    <property type="entry name" value="D-GLYCERO-BETA-D-MANNO-HEPTOSE-1,7-BISPHOSPHATE 7-PHOSPHATASE"/>
    <property type="match status" value="1"/>
</dbReference>
<dbReference type="PANTHER" id="PTHR42891:SF1">
    <property type="entry name" value="D-GLYCERO-BETA-D-MANNO-HEPTOSE-1,7-BISPHOSPHATE 7-PHOSPHATASE"/>
    <property type="match status" value="1"/>
</dbReference>
<feature type="binding site" evidence="9">
    <location>
        <position position="99"/>
    </location>
    <ligand>
        <name>Zn(2+)</name>
        <dbReference type="ChEBI" id="CHEBI:29105"/>
    </ligand>
</feature>
<dbReference type="Gene3D" id="3.40.50.1000">
    <property type="entry name" value="HAD superfamily/HAD-like"/>
    <property type="match status" value="1"/>
</dbReference>
<dbReference type="PIRSF" id="PIRSF004682">
    <property type="entry name" value="GmhB"/>
    <property type="match status" value="1"/>
</dbReference>
<dbReference type="NCBIfam" id="TIGR01656">
    <property type="entry name" value="Histidinol-ppas"/>
    <property type="match status" value="1"/>
</dbReference>
<dbReference type="Proteomes" id="UP000177838">
    <property type="component" value="Unassembled WGS sequence"/>
</dbReference>
<dbReference type="InterPro" id="IPR036412">
    <property type="entry name" value="HAD-like_sf"/>
</dbReference>
<comment type="caution">
    <text evidence="10">The sequence shown here is derived from an EMBL/GenBank/DDBJ whole genome shotgun (WGS) entry which is preliminary data.</text>
</comment>
<dbReference type="Pfam" id="PF13242">
    <property type="entry name" value="Hydrolase_like"/>
    <property type="match status" value="1"/>
</dbReference>
<accession>A0A1G2QGW3</accession>